<feature type="transmembrane region" description="Helical" evidence="11">
    <location>
        <begin position="91"/>
        <end position="112"/>
    </location>
</feature>
<dbReference type="GO" id="GO:0009368">
    <property type="term" value="C:endopeptidase Clp complex"/>
    <property type="evidence" value="ECO:0007669"/>
    <property type="project" value="TreeGrafter"/>
</dbReference>
<evidence type="ECO:0000256" key="8">
    <source>
        <dbReference type="HAMAP-Rule" id="MF_00444"/>
    </source>
</evidence>
<sequence length="196" mass="21992">MPIGVPKVPFKTRGNRNRTWIDIYNRLYRERLIFLGQVITFDVSNQLIALMIYLSSESELKDMYLLINSPGGWVLPGLAVYDTMQFVRPDIETICMGFAASMGSIILVGGAITKRIAFPHARVMIHEPGVGFLVGQASELILEAEELMKLRHVLTTIYVRKTGKPFWVVSEDLERDTFMSATEAQAHGIVDFVAVA</sequence>
<keyword evidence="4 8" id="KW-0378">Hydrolase</keyword>
<dbReference type="SUPFAM" id="SSF52096">
    <property type="entry name" value="ClpP/crotonase"/>
    <property type="match status" value="1"/>
</dbReference>
<dbReference type="GO" id="GO:0009570">
    <property type="term" value="C:chloroplast stroma"/>
    <property type="evidence" value="ECO:0007669"/>
    <property type="project" value="UniProtKB-SubCell"/>
</dbReference>
<keyword evidence="3 8" id="KW-0645">Protease</keyword>
<keyword evidence="11" id="KW-0472">Membrane</keyword>
<keyword evidence="5 8" id="KW-0720">Serine protease</keyword>
<evidence type="ECO:0000313" key="12">
    <source>
        <dbReference type="EMBL" id="WEH02039.1"/>
    </source>
</evidence>
<dbReference type="PRINTS" id="PR00127">
    <property type="entry name" value="CLPPROTEASEP"/>
</dbReference>
<dbReference type="PROSITE" id="PS00381">
    <property type="entry name" value="CLP_PROTEASE_SER"/>
    <property type="match status" value="1"/>
</dbReference>
<comment type="subunit">
    <text evidence="8">Component of the chloroplastic Clp protease core complex.</text>
</comment>
<dbReference type="CDD" id="cd07017">
    <property type="entry name" value="S14_ClpP_2"/>
    <property type="match status" value="1"/>
</dbReference>
<evidence type="ECO:0000256" key="3">
    <source>
        <dbReference type="ARBA" id="ARBA00022670"/>
    </source>
</evidence>
<gene>
    <name evidence="12" type="primary">clpP1</name>
    <name evidence="8" type="synonym">clpP</name>
</gene>
<keyword evidence="2 12" id="KW-0934">Plastid</keyword>
<dbReference type="InterPro" id="IPR023562">
    <property type="entry name" value="ClpP/TepA"/>
</dbReference>
<comment type="similarity">
    <text evidence="1 8 10">Belongs to the peptidase S14 family.</text>
</comment>
<proteinExistence type="inferred from homology"/>
<dbReference type="InterPro" id="IPR001907">
    <property type="entry name" value="ClpP"/>
</dbReference>
<accession>A0A9Y1JCQ2</accession>
<feature type="transmembrane region" description="Helical" evidence="11">
    <location>
        <begin position="32"/>
        <end position="54"/>
    </location>
</feature>
<reference evidence="12" key="1">
    <citation type="submission" date="2023-01" db="EMBL/GenBank/DDBJ databases">
        <title>Chloroplast genome assembly of Serjania erecta Raldk: comparative analysis reveals gene number variation and selection sign in protein-coding plastid genes of Sapindaceae.</title>
        <authorList>
            <person name="Corvalan L.C.J."/>
            <person name="Sobreiro M.B."/>
            <person name="Carvalho L.R."/>
            <person name="Dias R.O."/>
            <person name="Braga-Ferreira R.S."/>
            <person name="Targueta C.P."/>
            <person name="Silva-Neto C.M."/>
            <person name="Diniz-Filho J.A.F."/>
            <person name="Bertoni B.W."/>
            <person name="Pereira A.M.S."/>
            <person name="Telles M.P.C."/>
            <person name="Nunes R."/>
        </authorList>
    </citation>
    <scope>NUCLEOTIDE SEQUENCE</scope>
</reference>
<dbReference type="InterPro" id="IPR018215">
    <property type="entry name" value="ClpP_Ser_AS"/>
</dbReference>
<dbReference type="HAMAP" id="MF_00444">
    <property type="entry name" value="ClpP"/>
    <property type="match status" value="1"/>
</dbReference>
<evidence type="ECO:0000256" key="10">
    <source>
        <dbReference type="RuleBase" id="RU003567"/>
    </source>
</evidence>
<keyword evidence="11" id="KW-1133">Transmembrane helix</keyword>
<comment type="catalytic activity">
    <reaction evidence="6 8 9">
        <text>Hydrolysis of proteins to small peptides in the presence of ATP and magnesium. alpha-casein is the usual test substrate. In the absence of ATP, only oligopeptides shorter than five residues are hydrolyzed (such as succinyl-Leu-Tyr-|-NHMec, and Leu-Tyr-Leu-|-Tyr-Trp, in which cleavage of the -Tyr-|-Leu- and -Tyr-|-Trp bonds also occurs).</text>
        <dbReference type="EC" id="3.4.21.92"/>
    </reaction>
</comment>
<dbReference type="GO" id="GO:0006515">
    <property type="term" value="P:protein quality control for misfolded or incompletely synthesized proteins"/>
    <property type="evidence" value="ECO:0007669"/>
    <property type="project" value="TreeGrafter"/>
</dbReference>
<feature type="active site" evidence="9">
    <location>
        <position position="101"/>
    </location>
</feature>
<evidence type="ECO:0000256" key="11">
    <source>
        <dbReference type="SAM" id="Phobius"/>
    </source>
</evidence>
<evidence type="ECO:0000256" key="2">
    <source>
        <dbReference type="ARBA" id="ARBA00022640"/>
    </source>
</evidence>
<evidence type="ECO:0000256" key="5">
    <source>
        <dbReference type="ARBA" id="ARBA00022825"/>
    </source>
</evidence>
<dbReference type="GO" id="GO:0004252">
    <property type="term" value="F:serine-type endopeptidase activity"/>
    <property type="evidence" value="ECO:0007669"/>
    <property type="project" value="UniProtKB-UniRule"/>
</dbReference>
<evidence type="ECO:0000256" key="1">
    <source>
        <dbReference type="ARBA" id="ARBA00007039"/>
    </source>
</evidence>
<dbReference type="GO" id="GO:0004176">
    <property type="term" value="F:ATP-dependent peptidase activity"/>
    <property type="evidence" value="ECO:0007669"/>
    <property type="project" value="InterPro"/>
</dbReference>
<dbReference type="PANTHER" id="PTHR10381:SF15">
    <property type="entry name" value="CHLOROPLASTIC ATP-DEPENDENT CLP PROTEASE PROTEOLYTIC SUBUNIT 1"/>
    <property type="match status" value="1"/>
</dbReference>
<name>A0A9Y1JCQ2_9ROSI</name>
<protein>
    <recommendedName>
        <fullName evidence="8 10">ATP-dependent Clp protease proteolytic subunit</fullName>
        <ecNumber evidence="8">3.4.21.92</ecNumber>
    </recommendedName>
    <alternativeName>
        <fullName evidence="8">Endopeptidase Clp</fullName>
    </alternativeName>
</protein>
<comment type="function">
    <text evidence="7 8">Cleaves peptides in various proteins in a process that requires ATP hydrolysis. Has a chymotrypsin-like activity. Plays a major role in the degradation of misfolded proteins.</text>
</comment>
<keyword evidence="11" id="KW-0812">Transmembrane</keyword>
<feature type="active site" description="Nucleophile" evidence="8">
    <location>
        <position position="101"/>
    </location>
</feature>
<dbReference type="PANTHER" id="PTHR10381">
    <property type="entry name" value="ATP-DEPENDENT CLP PROTEASE PROTEOLYTIC SUBUNIT"/>
    <property type="match status" value="1"/>
</dbReference>
<dbReference type="GO" id="GO:0051117">
    <property type="term" value="F:ATPase binding"/>
    <property type="evidence" value="ECO:0007669"/>
    <property type="project" value="TreeGrafter"/>
</dbReference>
<feature type="active site" evidence="8">
    <location>
        <position position="126"/>
    </location>
</feature>
<dbReference type="FunFam" id="3.90.226.10:FF:000006">
    <property type="entry name" value="ATP-dependent Clp protease proteolytic subunit"/>
    <property type="match status" value="1"/>
</dbReference>
<dbReference type="EC" id="3.4.21.92" evidence="8"/>
<dbReference type="EMBL" id="OQ247884">
    <property type="protein sequence ID" value="WEH02039.1"/>
    <property type="molecule type" value="Genomic_DNA"/>
</dbReference>
<organism evidence="12">
    <name type="scientific">Serjania erecta</name>
    <dbReference type="NCBI Taxonomy" id="3019043"/>
    <lineage>
        <taxon>Eukaryota</taxon>
        <taxon>Viridiplantae</taxon>
        <taxon>Streptophyta</taxon>
        <taxon>Embryophyta</taxon>
        <taxon>Tracheophyta</taxon>
        <taxon>Spermatophyta</taxon>
        <taxon>Magnoliopsida</taxon>
        <taxon>eudicotyledons</taxon>
        <taxon>Gunneridae</taxon>
        <taxon>Pentapetalae</taxon>
        <taxon>rosids</taxon>
        <taxon>malvids</taxon>
        <taxon>Sapindales</taxon>
        <taxon>Sapindaceae</taxon>
        <taxon>Sapindoideae</taxon>
        <taxon>Paullinieae</taxon>
        <taxon>Serjania</taxon>
    </lineage>
</organism>
<dbReference type="GeneID" id="79582921"/>
<dbReference type="InterPro" id="IPR029045">
    <property type="entry name" value="ClpP/crotonase-like_dom_sf"/>
</dbReference>
<comment type="subcellular location">
    <subcellularLocation>
        <location evidence="8">Plastid</location>
        <location evidence="8">Chloroplast stroma</location>
    </subcellularLocation>
</comment>
<evidence type="ECO:0000256" key="9">
    <source>
        <dbReference type="PROSITE-ProRule" id="PRU10085"/>
    </source>
</evidence>
<dbReference type="AlphaFoldDB" id="A0A9Y1JCQ2"/>
<geneLocation type="chloroplast" evidence="12"/>
<evidence type="ECO:0000256" key="4">
    <source>
        <dbReference type="ARBA" id="ARBA00022801"/>
    </source>
</evidence>
<dbReference type="Pfam" id="PF00574">
    <property type="entry name" value="CLP_protease"/>
    <property type="match status" value="1"/>
</dbReference>
<evidence type="ECO:0000256" key="6">
    <source>
        <dbReference type="ARBA" id="ARBA00034021"/>
    </source>
</evidence>
<dbReference type="Gene3D" id="3.90.226.10">
    <property type="entry name" value="2-enoyl-CoA Hydratase, Chain A, domain 1"/>
    <property type="match status" value="1"/>
</dbReference>
<evidence type="ECO:0000256" key="7">
    <source>
        <dbReference type="ARBA" id="ARBA00055217"/>
    </source>
</evidence>
<keyword evidence="12" id="KW-0150">Chloroplast</keyword>
<dbReference type="RefSeq" id="YP_010734827.1">
    <property type="nucleotide sequence ID" value="NC_072944.1"/>
</dbReference>